<reference evidence="3" key="1">
    <citation type="submission" date="2022-11" db="UniProtKB">
        <authorList>
            <consortium name="WormBaseParasite"/>
        </authorList>
    </citation>
    <scope>IDENTIFICATION</scope>
</reference>
<keyword evidence="2" id="KW-1185">Reference proteome</keyword>
<evidence type="ECO:0000313" key="3">
    <source>
        <dbReference type="WBParaSite" id="PSAMB.scaffold2419size23345.g17749.t1"/>
    </source>
</evidence>
<organism evidence="2 3">
    <name type="scientific">Plectus sambesii</name>
    <dbReference type="NCBI Taxonomy" id="2011161"/>
    <lineage>
        <taxon>Eukaryota</taxon>
        <taxon>Metazoa</taxon>
        <taxon>Ecdysozoa</taxon>
        <taxon>Nematoda</taxon>
        <taxon>Chromadorea</taxon>
        <taxon>Plectida</taxon>
        <taxon>Plectina</taxon>
        <taxon>Plectoidea</taxon>
        <taxon>Plectidae</taxon>
        <taxon>Plectus</taxon>
    </lineage>
</organism>
<name>A0A914VSN5_9BILA</name>
<dbReference type="Proteomes" id="UP000887566">
    <property type="component" value="Unplaced"/>
</dbReference>
<proteinExistence type="predicted"/>
<accession>A0A914VSN5</accession>
<dbReference type="WBParaSite" id="PSAMB.scaffold2419size23345.g17749.t1">
    <property type="protein sequence ID" value="PSAMB.scaffold2419size23345.g17749.t1"/>
    <property type="gene ID" value="PSAMB.scaffold2419size23345.g17749"/>
</dbReference>
<evidence type="ECO:0000256" key="1">
    <source>
        <dbReference type="SAM" id="MobiDB-lite"/>
    </source>
</evidence>
<evidence type="ECO:0000313" key="2">
    <source>
        <dbReference type="Proteomes" id="UP000887566"/>
    </source>
</evidence>
<feature type="region of interest" description="Disordered" evidence="1">
    <location>
        <begin position="454"/>
        <end position="527"/>
    </location>
</feature>
<feature type="compositionally biased region" description="Low complexity" evidence="1">
    <location>
        <begin position="457"/>
        <end position="475"/>
    </location>
</feature>
<dbReference type="AlphaFoldDB" id="A0A914VSN5"/>
<feature type="compositionally biased region" description="Basic residues" evidence="1">
    <location>
        <begin position="517"/>
        <end position="527"/>
    </location>
</feature>
<protein>
    <submittedName>
        <fullName evidence="3">Uncharacterized protein</fullName>
    </submittedName>
</protein>
<sequence length="527" mass="58714">MADTGVVEETKSLKPKFVIEEINLIVCRVAITNEIYLETQVKLNRGAKAKYQFPRTACYGPTQVLRGLTELNVRLFHGPRPYALIVFFVKSTAANGSYQLNPQQTSHLDTIDCCAYFNSYQYPQPLYRPDFGQPHVAPLYNALLKVWNVNKIYNCGFSITDFLVSQTYFAFPMDPNGSVDTASSVPPVGDVLIKFRFGKETDQTYNMYWYVISHATVAIDASRVVTMNYIAEKPHFGLRANSTICFSGPASSDKTTLITALIKQQASIIPNLGPIKKLLAVPEEVVKEFQRCQELQSNQLVNDLLTAEHQLTSSDTYNSDLSPEERKTQIASLLEWLSTAQHKFASLYKNEGVIATPGDMDQEPALSGSNKATTMVMAMPTAVEETFAEKPKPLASLIQRMKTNLAEEKKALSQALPRAKKLQRTMVDTQPPPSTSSSSLIPINSQQSPALIPINYPSSNPHMMPSMSSSTAAASIARKESKQPMAKSRSNFEGWTPQRLARDRQPPDRLGNYAQPKVRKQQQKKVD</sequence>
<feature type="region of interest" description="Disordered" evidence="1">
    <location>
        <begin position="417"/>
        <end position="442"/>
    </location>
</feature>